<accession>A0AAW9RU61</accession>
<organism evidence="4 5">
    <name type="scientific">Rapidithrix thailandica</name>
    <dbReference type="NCBI Taxonomy" id="413964"/>
    <lineage>
        <taxon>Bacteria</taxon>
        <taxon>Pseudomonadati</taxon>
        <taxon>Bacteroidota</taxon>
        <taxon>Cytophagia</taxon>
        <taxon>Cytophagales</taxon>
        <taxon>Flammeovirgaceae</taxon>
        <taxon>Rapidithrix</taxon>
    </lineage>
</organism>
<evidence type="ECO:0000313" key="5">
    <source>
        <dbReference type="Proteomes" id="UP001403385"/>
    </source>
</evidence>
<evidence type="ECO:0000256" key="2">
    <source>
        <dbReference type="ARBA" id="ARBA00022679"/>
    </source>
</evidence>
<dbReference type="PANTHER" id="PTHR12215:SF10">
    <property type="entry name" value="L-AMINOADIPATE-SEMIALDEHYDE DEHYDROGENASE-PHOSPHOPANTETHEINYL TRANSFERASE"/>
    <property type="match status" value="1"/>
</dbReference>
<feature type="domain" description="4'-phosphopantetheinyl transferase" evidence="3">
    <location>
        <begin position="108"/>
        <end position="202"/>
    </location>
</feature>
<dbReference type="InterPro" id="IPR008278">
    <property type="entry name" value="4-PPantetheinyl_Trfase_dom"/>
</dbReference>
<keyword evidence="5" id="KW-1185">Reference proteome</keyword>
<name>A0AAW9RU61_9BACT</name>
<keyword evidence="2 4" id="KW-0808">Transferase</keyword>
<dbReference type="GO" id="GO:0005829">
    <property type="term" value="C:cytosol"/>
    <property type="evidence" value="ECO:0007669"/>
    <property type="project" value="TreeGrafter"/>
</dbReference>
<dbReference type="Pfam" id="PF01648">
    <property type="entry name" value="ACPS"/>
    <property type="match status" value="1"/>
</dbReference>
<dbReference type="Proteomes" id="UP001403385">
    <property type="component" value="Unassembled WGS sequence"/>
</dbReference>
<dbReference type="InterPro" id="IPR037143">
    <property type="entry name" value="4-PPantetheinyl_Trfase_dom_sf"/>
</dbReference>
<dbReference type="GO" id="GO:0019878">
    <property type="term" value="P:lysine biosynthetic process via aminoadipic acid"/>
    <property type="evidence" value="ECO:0007669"/>
    <property type="project" value="TreeGrafter"/>
</dbReference>
<reference evidence="4 5" key="1">
    <citation type="submission" date="2024-04" db="EMBL/GenBank/DDBJ databases">
        <title>Novel genus in family Flammeovirgaceae.</title>
        <authorList>
            <person name="Nguyen T.H."/>
            <person name="Vuong T.Q."/>
            <person name="Le H."/>
            <person name="Kim S.-G."/>
        </authorList>
    </citation>
    <scope>NUCLEOTIDE SEQUENCE [LARGE SCALE GENOMIC DNA]</scope>
    <source>
        <strain evidence="4 5">JCM 23209</strain>
    </source>
</reference>
<gene>
    <name evidence="4" type="ORF">AAG747_01670</name>
</gene>
<comment type="similarity">
    <text evidence="1">Belongs to the P-Pant transferase superfamily. Gsp/Sfp/HetI/AcpT family.</text>
</comment>
<proteinExistence type="inferred from homology"/>
<protein>
    <submittedName>
        <fullName evidence="4">4'-phosphopantetheinyl transferase superfamily protein</fullName>
    </submittedName>
</protein>
<dbReference type="Gene3D" id="3.90.470.20">
    <property type="entry name" value="4'-phosphopantetheinyl transferase domain"/>
    <property type="match status" value="2"/>
</dbReference>
<evidence type="ECO:0000313" key="4">
    <source>
        <dbReference type="EMBL" id="MEN7546595.1"/>
    </source>
</evidence>
<dbReference type="EMBL" id="JBDKWZ010000001">
    <property type="protein sequence ID" value="MEN7546595.1"/>
    <property type="molecule type" value="Genomic_DNA"/>
</dbReference>
<dbReference type="SUPFAM" id="SSF56214">
    <property type="entry name" value="4'-phosphopantetheinyl transferase"/>
    <property type="match status" value="2"/>
</dbReference>
<dbReference type="GO" id="GO:0000287">
    <property type="term" value="F:magnesium ion binding"/>
    <property type="evidence" value="ECO:0007669"/>
    <property type="project" value="InterPro"/>
</dbReference>
<dbReference type="InterPro" id="IPR050559">
    <property type="entry name" value="P-Pant_transferase_sf"/>
</dbReference>
<dbReference type="PANTHER" id="PTHR12215">
    <property type="entry name" value="PHOSPHOPANTETHEINE TRANSFERASE"/>
    <property type="match status" value="1"/>
</dbReference>
<dbReference type="RefSeq" id="WP_346819379.1">
    <property type="nucleotide sequence ID" value="NZ_JBDKWZ010000001.1"/>
</dbReference>
<dbReference type="AlphaFoldDB" id="A0AAW9RU61"/>
<evidence type="ECO:0000256" key="1">
    <source>
        <dbReference type="ARBA" id="ARBA00010990"/>
    </source>
</evidence>
<comment type="caution">
    <text evidence="4">The sequence shown here is derived from an EMBL/GenBank/DDBJ whole genome shotgun (WGS) entry which is preliminary data.</text>
</comment>
<sequence>MPLINIRQIHKHLHWGIWEITEEEHVLSEWLDNTCDLTEVGQIRNVLKRKQSLAGKAVVKALMEYKQLPFAGMDKDACGKPFLKNSNFHISVSHSDTYALGILHEQKPVGIDIEKVTPRIFRVVDKFLSSEEKAQLSMEDAHELTRCWCAKEALYKFFGKKQLSLKEDIFLDLASSEGTIKKGEHIHHVPLHFLRQDQYMIALTS</sequence>
<evidence type="ECO:0000259" key="3">
    <source>
        <dbReference type="Pfam" id="PF01648"/>
    </source>
</evidence>
<dbReference type="GO" id="GO:0008897">
    <property type="term" value="F:holo-[acyl-carrier-protein] synthase activity"/>
    <property type="evidence" value="ECO:0007669"/>
    <property type="project" value="InterPro"/>
</dbReference>